<feature type="region of interest" description="Disordered" evidence="1">
    <location>
        <begin position="38"/>
        <end position="62"/>
    </location>
</feature>
<gene>
    <name evidence="2" type="ORF">J5N97_030156</name>
</gene>
<accession>A0A9D5H3V5</accession>
<dbReference type="EMBL" id="JAGGNH010000010">
    <property type="protein sequence ID" value="KAJ0962328.1"/>
    <property type="molecule type" value="Genomic_DNA"/>
</dbReference>
<reference evidence="2" key="1">
    <citation type="submission" date="2021-03" db="EMBL/GenBank/DDBJ databases">
        <authorList>
            <person name="Li Z."/>
            <person name="Yang C."/>
        </authorList>
    </citation>
    <scope>NUCLEOTIDE SEQUENCE</scope>
    <source>
        <strain evidence="2">Dzin_1.0</strain>
        <tissue evidence="2">Leaf</tissue>
    </source>
</reference>
<dbReference type="AlphaFoldDB" id="A0A9D5H3V5"/>
<organism evidence="2 3">
    <name type="scientific">Dioscorea zingiberensis</name>
    <dbReference type="NCBI Taxonomy" id="325984"/>
    <lineage>
        <taxon>Eukaryota</taxon>
        <taxon>Viridiplantae</taxon>
        <taxon>Streptophyta</taxon>
        <taxon>Embryophyta</taxon>
        <taxon>Tracheophyta</taxon>
        <taxon>Spermatophyta</taxon>
        <taxon>Magnoliopsida</taxon>
        <taxon>Liliopsida</taxon>
        <taxon>Dioscoreales</taxon>
        <taxon>Dioscoreaceae</taxon>
        <taxon>Dioscorea</taxon>
    </lineage>
</organism>
<evidence type="ECO:0000256" key="1">
    <source>
        <dbReference type="SAM" id="MobiDB-lite"/>
    </source>
</evidence>
<keyword evidence="3" id="KW-1185">Reference proteome</keyword>
<proteinExistence type="predicted"/>
<sequence>MPLLTAIIEGILALFFVSDYLCRKRSEVTTIAQPLDSKVEDQKPSCPPPPDSKKSHLRSQHHHAADKVLLSFPLSSVCAFLFVPPPPSFHPSPPSFPLLRTQVGATTFLISCFGCCAEEVHLPEVNKKASGSLWYFAIKPTR</sequence>
<protein>
    <submittedName>
        <fullName evidence="2">Uncharacterized protein</fullName>
    </submittedName>
</protein>
<comment type="caution">
    <text evidence="2">The sequence shown here is derived from an EMBL/GenBank/DDBJ whole genome shotgun (WGS) entry which is preliminary data.</text>
</comment>
<dbReference type="Proteomes" id="UP001085076">
    <property type="component" value="Miscellaneous, Linkage group lg10"/>
</dbReference>
<evidence type="ECO:0000313" key="3">
    <source>
        <dbReference type="Proteomes" id="UP001085076"/>
    </source>
</evidence>
<reference evidence="2" key="2">
    <citation type="journal article" date="2022" name="Hortic Res">
        <title>The genome of Dioscorea zingiberensis sheds light on the biosynthesis, origin and evolution of the medicinally important diosgenin saponins.</title>
        <authorList>
            <person name="Li Y."/>
            <person name="Tan C."/>
            <person name="Li Z."/>
            <person name="Guo J."/>
            <person name="Li S."/>
            <person name="Chen X."/>
            <person name="Wang C."/>
            <person name="Dai X."/>
            <person name="Yang H."/>
            <person name="Song W."/>
            <person name="Hou L."/>
            <person name="Xu J."/>
            <person name="Tong Z."/>
            <person name="Xu A."/>
            <person name="Yuan X."/>
            <person name="Wang W."/>
            <person name="Yang Q."/>
            <person name="Chen L."/>
            <person name="Sun Z."/>
            <person name="Wang K."/>
            <person name="Pan B."/>
            <person name="Chen J."/>
            <person name="Bao Y."/>
            <person name="Liu F."/>
            <person name="Qi X."/>
            <person name="Gang D.R."/>
            <person name="Wen J."/>
            <person name="Li J."/>
        </authorList>
    </citation>
    <scope>NUCLEOTIDE SEQUENCE</scope>
    <source>
        <strain evidence="2">Dzin_1.0</strain>
    </source>
</reference>
<evidence type="ECO:0000313" key="2">
    <source>
        <dbReference type="EMBL" id="KAJ0962328.1"/>
    </source>
</evidence>
<name>A0A9D5H3V5_9LILI</name>